<dbReference type="GO" id="GO:0005524">
    <property type="term" value="F:ATP binding"/>
    <property type="evidence" value="ECO:0007669"/>
    <property type="project" value="UniProtKB-UniRule"/>
</dbReference>
<dbReference type="InterPro" id="IPR007860">
    <property type="entry name" value="DNA_mmatch_repair_MutS_con_dom"/>
</dbReference>
<reference evidence="11 12" key="1">
    <citation type="journal article" date="2011" name="J. Bacteriol.">
        <title>Draft genome sequence of Caloramator australicus strain RC3T, a thermoanaerobe from the Great Artesian Basin of Australia.</title>
        <authorList>
            <person name="Ogg C.D."/>
            <person name="Patel B.K.C."/>
        </authorList>
    </citation>
    <scope>NUCLEOTIDE SEQUENCE [LARGE SCALE GENOMIC DNA]</scope>
    <source>
        <strain evidence="11 12">RC3</strain>
    </source>
</reference>
<dbReference type="PIRSF" id="PIRSF037677">
    <property type="entry name" value="DNA_mis_repair_Msh6"/>
    <property type="match status" value="1"/>
</dbReference>
<dbReference type="GO" id="GO:0140664">
    <property type="term" value="F:ATP-dependent DNA damage sensor activity"/>
    <property type="evidence" value="ECO:0007669"/>
    <property type="project" value="InterPro"/>
</dbReference>
<dbReference type="Proteomes" id="UP000007652">
    <property type="component" value="Unassembled WGS sequence"/>
</dbReference>
<evidence type="ECO:0000256" key="4">
    <source>
        <dbReference type="ARBA" id="ARBA00022840"/>
    </source>
</evidence>
<proteinExistence type="inferred from homology"/>
<sequence length="858" mass="97315">MGLTPMMQQYLEIKEQHKDCILFFRLGDFYEMFFEDAEIASRELEIALTGRDCGLDKRAPMCGVPYHSAESYIAKLIEKGYKVAICEQVEDPKLAKGIVKREITRIITPGTIIEGSMLNEKANNYIICIYNSTSKLGLAICDVSTGDFFVTSFDNEKNKLIDELSKYAPSELLIIEEKPNSTINEQLEIIKGRYNCLISQIEKYDNLDILDKFKTDNFNGEEIISAATLLKYLTDTQKSSLGHITSIKKYNISDFMILDSFTRKNLELTETLRTRSKKGTLIDVLDKTLTAMGGRLLRKWIEEPLMNIKEINKRLEAVEEFIDNIYISSDLREFLRNIYDIERILSKISCESANARDLNALKQSISMLPDIKAALKECRSDLIREIENDFDTLDDIYNLINAAIIENPPVSVKEGGIIKSGYNQEVDKLRDAMLNGKNWIAELEQREKEETGIKSLKVGYNKVFGYYIEITKANLSLIPKDRYIRKQTLANAERFITPELKEIEENILGAESKIVELEYELFVDVRNKVYSQVERIKKIAQYLAIIDVLLSFARVSFENNYVKPEITNDGIIEIIDGRHPVVEKVISSPFVPNDTILDNKENMIIIITGPNMAGKSTYLRQVALITLLSQVGCFVPAKKAKISIVDRIFTRIGASDDLSLGQSTFMVEMTEVSNILKNATKNSLIILDEVGRGTSTYDGLSIAWSVIEYINKSIGAKTLFATHYHELTELEGKIKGVKNYCISVKEHGDDIIFLRKIVRGGADQSYGIQVAKLAGLPDEVIKKAKEILAKLEENDINKIKKDEVIKEVATTSSFEINLFNYQENEIIEELKNIDILNITPIEALNRLYSLTNKAKKLG</sequence>
<dbReference type="InterPro" id="IPR045076">
    <property type="entry name" value="MutS"/>
</dbReference>
<dbReference type="SUPFAM" id="SSF48334">
    <property type="entry name" value="DNA repair protein MutS, domain III"/>
    <property type="match status" value="1"/>
</dbReference>
<feature type="binding site" evidence="7">
    <location>
        <begin position="609"/>
        <end position="616"/>
    </location>
    <ligand>
        <name>ATP</name>
        <dbReference type="ChEBI" id="CHEBI:30616"/>
    </ligand>
</feature>
<evidence type="ECO:0000256" key="1">
    <source>
        <dbReference type="ARBA" id="ARBA00006271"/>
    </source>
</evidence>
<keyword evidence="4 7" id="KW-0067">ATP-binding</keyword>
<dbReference type="GO" id="GO:0005829">
    <property type="term" value="C:cytosol"/>
    <property type="evidence" value="ECO:0007669"/>
    <property type="project" value="TreeGrafter"/>
</dbReference>
<dbReference type="InterPro" id="IPR017261">
    <property type="entry name" value="DNA_mismatch_repair_MutS/MSH"/>
</dbReference>
<feature type="domain" description="DNA mismatch repair proteins mutS family" evidence="10">
    <location>
        <begin position="683"/>
        <end position="699"/>
    </location>
</feature>
<dbReference type="SMART" id="SM00533">
    <property type="entry name" value="MUTSd"/>
    <property type="match status" value="1"/>
</dbReference>
<evidence type="ECO:0000259" key="10">
    <source>
        <dbReference type="PROSITE" id="PS00486"/>
    </source>
</evidence>
<dbReference type="Gene3D" id="3.40.1170.10">
    <property type="entry name" value="DNA repair protein MutS, domain I"/>
    <property type="match status" value="1"/>
</dbReference>
<dbReference type="InterPro" id="IPR007695">
    <property type="entry name" value="DNA_mismatch_repair_MutS-lik_N"/>
</dbReference>
<dbReference type="InterPro" id="IPR036678">
    <property type="entry name" value="MutS_con_dom_sf"/>
</dbReference>
<dbReference type="GO" id="GO:0003684">
    <property type="term" value="F:damaged DNA binding"/>
    <property type="evidence" value="ECO:0007669"/>
    <property type="project" value="UniProtKB-UniRule"/>
</dbReference>
<dbReference type="OrthoDB" id="9802448at2"/>
<evidence type="ECO:0000256" key="7">
    <source>
        <dbReference type="HAMAP-Rule" id="MF_00096"/>
    </source>
</evidence>
<protein>
    <recommendedName>
        <fullName evidence="7 8">DNA mismatch repair protein MutS</fullName>
    </recommendedName>
</protein>
<dbReference type="FunFam" id="3.40.50.300:FF:001579">
    <property type="entry name" value="DNA mismatch repair protein MutS"/>
    <property type="match status" value="1"/>
</dbReference>
<evidence type="ECO:0000256" key="8">
    <source>
        <dbReference type="NCBIfam" id="TIGR01070"/>
    </source>
</evidence>
<comment type="similarity">
    <text evidence="1 7 9">Belongs to the DNA mismatch repair MutS family.</text>
</comment>
<dbReference type="STRING" id="857293.CAAU_0549"/>
<dbReference type="PANTHER" id="PTHR11361">
    <property type="entry name" value="DNA MISMATCH REPAIR PROTEIN MUTS FAMILY MEMBER"/>
    <property type="match status" value="1"/>
</dbReference>
<dbReference type="Pfam" id="PF05188">
    <property type="entry name" value="MutS_II"/>
    <property type="match status" value="1"/>
</dbReference>
<dbReference type="InterPro" id="IPR036187">
    <property type="entry name" value="DNA_mismatch_repair_MutS_sf"/>
</dbReference>
<dbReference type="InterPro" id="IPR027417">
    <property type="entry name" value="P-loop_NTPase"/>
</dbReference>
<dbReference type="Gene3D" id="1.10.1420.10">
    <property type="match status" value="2"/>
</dbReference>
<dbReference type="InterPro" id="IPR005748">
    <property type="entry name" value="DNA_mismatch_repair_MutS"/>
</dbReference>
<dbReference type="GO" id="GO:0030983">
    <property type="term" value="F:mismatched DNA binding"/>
    <property type="evidence" value="ECO:0007669"/>
    <property type="project" value="InterPro"/>
</dbReference>
<dbReference type="EMBL" id="CAKP01000022">
    <property type="protein sequence ID" value="CCJ32633.1"/>
    <property type="molecule type" value="Genomic_DNA"/>
</dbReference>
<evidence type="ECO:0000256" key="2">
    <source>
        <dbReference type="ARBA" id="ARBA00022741"/>
    </source>
</evidence>
<keyword evidence="5 7" id="KW-0238">DNA-binding</keyword>
<dbReference type="Pfam" id="PF01624">
    <property type="entry name" value="MutS_I"/>
    <property type="match status" value="1"/>
</dbReference>
<gene>
    <name evidence="7" type="primary">mutS</name>
    <name evidence="11" type="ORF">CAAU_0549</name>
</gene>
<dbReference type="SMART" id="SM00534">
    <property type="entry name" value="MUTSac"/>
    <property type="match status" value="1"/>
</dbReference>
<dbReference type="SUPFAM" id="SSF55271">
    <property type="entry name" value="DNA repair protein MutS, domain I"/>
    <property type="match status" value="1"/>
</dbReference>
<dbReference type="InterPro" id="IPR016151">
    <property type="entry name" value="DNA_mismatch_repair_MutS_N"/>
</dbReference>
<dbReference type="CDD" id="cd03284">
    <property type="entry name" value="ABC_MutS1"/>
    <property type="match status" value="1"/>
</dbReference>
<dbReference type="FunFam" id="3.40.1170.10:FF:000001">
    <property type="entry name" value="DNA mismatch repair protein MutS"/>
    <property type="match status" value="1"/>
</dbReference>
<comment type="caution">
    <text evidence="11">The sequence shown here is derived from an EMBL/GenBank/DDBJ whole genome shotgun (WGS) entry which is preliminary data.</text>
</comment>
<evidence type="ECO:0000313" key="12">
    <source>
        <dbReference type="Proteomes" id="UP000007652"/>
    </source>
</evidence>
<evidence type="ECO:0000256" key="6">
    <source>
        <dbReference type="ARBA" id="ARBA00023204"/>
    </source>
</evidence>
<dbReference type="Pfam" id="PF05192">
    <property type="entry name" value="MutS_III"/>
    <property type="match status" value="1"/>
</dbReference>
<dbReference type="Gene3D" id="3.30.420.110">
    <property type="entry name" value="MutS, connector domain"/>
    <property type="match status" value="1"/>
</dbReference>
<dbReference type="GO" id="GO:0006298">
    <property type="term" value="P:mismatch repair"/>
    <property type="evidence" value="ECO:0007669"/>
    <property type="project" value="UniProtKB-UniRule"/>
</dbReference>
<name>I7KSP1_9CLOT</name>
<dbReference type="AlphaFoldDB" id="I7KSP1"/>
<dbReference type="PROSITE" id="PS00486">
    <property type="entry name" value="DNA_MISMATCH_REPAIR_2"/>
    <property type="match status" value="1"/>
</dbReference>
<dbReference type="Pfam" id="PF00488">
    <property type="entry name" value="MutS_V"/>
    <property type="match status" value="1"/>
</dbReference>
<dbReference type="HAMAP" id="MF_00096">
    <property type="entry name" value="MutS"/>
    <property type="match status" value="1"/>
</dbReference>
<organism evidence="11 12">
    <name type="scientific">Caloramator australicus RC3</name>
    <dbReference type="NCBI Taxonomy" id="857293"/>
    <lineage>
        <taxon>Bacteria</taxon>
        <taxon>Bacillati</taxon>
        <taxon>Bacillota</taxon>
        <taxon>Clostridia</taxon>
        <taxon>Eubacteriales</taxon>
        <taxon>Clostridiaceae</taxon>
        <taxon>Caloramator</taxon>
    </lineage>
</organism>
<comment type="function">
    <text evidence="7">This protein is involved in the repair of mismatches in DNA. It is possible that it carries out the mismatch recognition step. This protein has a weak ATPase activity.</text>
</comment>
<dbReference type="SUPFAM" id="SSF53150">
    <property type="entry name" value="DNA repair protein MutS, domain II"/>
    <property type="match status" value="1"/>
</dbReference>
<dbReference type="FunFam" id="1.10.1420.10:FF:000007">
    <property type="entry name" value="DNA mismatch repair protein MutS"/>
    <property type="match status" value="1"/>
</dbReference>
<dbReference type="InterPro" id="IPR000432">
    <property type="entry name" value="DNA_mismatch_repair_MutS_C"/>
</dbReference>
<dbReference type="PANTHER" id="PTHR11361:SF34">
    <property type="entry name" value="DNA MISMATCH REPAIR PROTEIN MSH1, MITOCHONDRIAL"/>
    <property type="match status" value="1"/>
</dbReference>
<dbReference type="Gene3D" id="3.40.50.300">
    <property type="entry name" value="P-loop containing nucleotide triphosphate hydrolases"/>
    <property type="match status" value="1"/>
</dbReference>
<keyword evidence="12" id="KW-1185">Reference proteome</keyword>
<evidence type="ECO:0000256" key="3">
    <source>
        <dbReference type="ARBA" id="ARBA00022763"/>
    </source>
</evidence>
<dbReference type="InterPro" id="IPR007861">
    <property type="entry name" value="DNA_mismatch_repair_MutS_clamp"/>
</dbReference>
<evidence type="ECO:0000256" key="5">
    <source>
        <dbReference type="ARBA" id="ARBA00023125"/>
    </source>
</evidence>
<keyword evidence="6 7" id="KW-0234">DNA repair</keyword>
<dbReference type="SUPFAM" id="SSF52540">
    <property type="entry name" value="P-loop containing nucleoside triphosphate hydrolases"/>
    <property type="match status" value="1"/>
</dbReference>
<accession>I7KSP1</accession>
<dbReference type="NCBIfam" id="TIGR01070">
    <property type="entry name" value="mutS1"/>
    <property type="match status" value="1"/>
</dbReference>
<dbReference type="eggNOG" id="COG0249">
    <property type="taxonomic scope" value="Bacteria"/>
</dbReference>
<evidence type="ECO:0000256" key="9">
    <source>
        <dbReference type="RuleBase" id="RU003756"/>
    </source>
</evidence>
<keyword evidence="3 7" id="KW-0227">DNA damage</keyword>
<dbReference type="Pfam" id="PF05190">
    <property type="entry name" value="MutS_IV"/>
    <property type="match status" value="1"/>
</dbReference>
<dbReference type="InterPro" id="IPR007696">
    <property type="entry name" value="DNA_mismatch_repair_MutS_core"/>
</dbReference>
<dbReference type="NCBIfam" id="NF003810">
    <property type="entry name" value="PRK05399.1"/>
    <property type="match status" value="1"/>
</dbReference>
<keyword evidence="2 7" id="KW-0547">Nucleotide-binding</keyword>
<evidence type="ECO:0000313" key="11">
    <source>
        <dbReference type="EMBL" id="CCJ32633.1"/>
    </source>
</evidence>